<dbReference type="Proteomes" id="UP001054837">
    <property type="component" value="Unassembled WGS sequence"/>
</dbReference>
<gene>
    <name evidence="1" type="ORF">CDAR_472011</name>
</gene>
<sequence length="90" mass="10124">MALEENYQEILSSVHFDGKYSDLFRLPPCIIDIRFIMHVPQTKSPTLQLLRSDLEGRKGTRGAPGMFRCPLGVGVPTELRGRGKGGWKDH</sequence>
<reference evidence="1 2" key="1">
    <citation type="submission" date="2021-06" db="EMBL/GenBank/DDBJ databases">
        <title>Caerostris darwini draft genome.</title>
        <authorList>
            <person name="Kono N."/>
            <person name="Arakawa K."/>
        </authorList>
    </citation>
    <scope>NUCLEOTIDE SEQUENCE [LARGE SCALE GENOMIC DNA]</scope>
</reference>
<dbReference type="AlphaFoldDB" id="A0AAV4VME0"/>
<protein>
    <submittedName>
        <fullName evidence="1">Uncharacterized protein</fullName>
    </submittedName>
</protein>
<evidence type="ECO:0000313" key="1">
    <source>
        <dbReference type="EMBL" id="GIY71124.1"/>
    </source>
</evidence>
<keyword evidence="2" id="KW-1185">Reference proteome</keyword>
<name>A0AAV4VME0_9ARAC</name>
<proteinExistence type="predicted"/>
<dbReference type="EMBL" id="BPLQ01013294">
    <property type="protein sequence ID" value="GIY71124.1"/>
    <property type="molecule type" value="Genomic_DNA"/>
</dbReference>
<comment type="caution">
    <text evidence="1">The sequence shown here is derived from an EMBL/GenBank/DDBJ whole genome shotgun (WGS) entry which is preliminary data.</text>
</comment>
<accession>A0AAV4VME0</accession>
<organism evidence="1 2">
    <name type="scientific">Caerostris darwini</name>
    <dbReference type="NCBI Taxonomy" id="1538125"/>
    <lineage>
        <taxon>Eukaryota</taxon>
        <taxon>Metazoa</taxon>
        <taxon>Ecdysozoa</taxon>
        <taxon>Arthropoda</taxon>
        <taxon>Chelicerata</taxon>
        <taxon>Arachnida</taxon>
        <taxon>Araneae</taxon>
        <taxon>Araneomorphae</taxon>
        <taxon>Entelegynae</taxon>
        <taxon>Araneoidea</taxon>
        <taxon>Araneidae</taxon>
        <taxon>Caerostris</taxon>
    </lineage>
</organism>
<evidence type="ECO:0000313" key="2">
    <source>
        <dbReference type="Proteomes" id="UP001054837"/>
    </source>
</evidence>